<evidence type="ECO:0000256" key="7">
    <source>
        <dbReference type="SAM" id="Phobius"/>
    </source>
</evidence>
<keyword evidence="9" id="KW-1185">Reference proteome</keyword>
<dbReference type="PANTHER" id="PTHR30065:SF1">
    <property type="entry name" value="SURFACE PRESENTATION OF ANTIGENS PROTEIN SPAR"/>
    <property type="match status" value="1"/>
</dbReference>
<feature type="transmembrane region" description="Helical" evidence="7">
    <location>
        <begin position="51"/>
        <end position="68"/>
    </location>
</feature>
<dbReference type="InterPro" id="IPR002010">
    <property type="entry name" value="T3SS_IM_R"/>
</dbReference>
<evidence type="ECO:0000313" key="9">
    <source>
        <dbReference type="Proteomes" id="UP000292958"/>
    </source>
</evidence>
<feature type="transmembrane region" description="Helical" evidence="7">
    <location>
        <begin position="147"/>
        <end position="170"/>
    </location>
</feature>
<dbReference type="PRINTS" id="PR00953">
    <property type="entry name" value="TYPE3IMRPROT"/>
</dbReference>
<keyword evidence="6 7" id="KW-0472">Membrane</keyword>
<feature type="transmembrane region" description="Helical" evidence="7">
    <location>
        <begin position="199"/>
        <end position="221"/>
    </location>
</feature>
<feature type="transmembrane region" description="Helical" evidence="7">
    <location>
        <begin position="241"/>
        <end position="262"/>
    </location>
</feature>
<evidence type="ECO:0000256" key="2">
    <source>
        <dbReference type="ARBA" id="ARBA00009772"/>
    </source>
</evidence>
<comment type="caution">
    <text evidence="8">The sequence shown here is derived from an EMBL/GenBank/DDBJ whole genome shotgun (WGS) entry which is preliminary data.</text>
</comment>
<evidence type="ECO:0000256" key="5">
    <source>
        <dbReference type="ARBA" id="ARBA00022989"/>
    </source>
</evidence>
<evidence type="ECO:0000313" key="8">
    <source>
        <dbReference type="EMBL" id="RZU42239.1"/>
    </source>
</evidence>
<dbReference type="Pfam" id="PF01311">
    <property type="entry name" value="Bac_export_1"/>
    <property type="match status" value="1"/>
</dbReference>
<dbReference type="EMBL" id="SHKW01000001">
    <property type="protein sequence ID" value="RZU42239.1"/>
    <property type="molecule type" value="Genomic_DNA"/>
</dbReference>
<keyword evidence="8" id="KW-0282">Flagellum</keyword>
<sequence>MGMLRALQSILTSLGVHTNIQDFSMLFFLIFTRLASALTLTPFLGGKALPAQIKVGLSVMIAAILFPALNRTSGPMPDNFLFYCALLGKEFIVGMMIGFISQMVFFGVQIAGTIIDTQRGLNQITYLAPELPGNVSATGNLQIQASIALFLLLGGHLFFIRSLGLSFLVIPPIQLPHMTPGWEALAEEFTRISASAIRIGVQLCAPVVLTIFLVDVSFGSIQKVASSLKISNDTNTAKSWIGLAVFCLSAPFFFQQLLHYLASMIPMIDHFIKSLA</sequence>
<accession>A0A4Q7YYM3</accession>
<dbReference type="GO" id="GO:0005886">
    <property type="term" value="C:plasma membrane"/>
    <property type="evidence" value="ECO:0007669"/>
    <property type="project" value="UniProtKB-SubCell"/>
</dbReference>
<dbReference type="AlphaFoldDB" id="A0A4Q7YYM3"/>
<keyword evidence="3" id="KW-1003">Cell membrane</keyword>
<evidence type="ECO:0000256" key="4">
    <source>
        <dbReference type="ARBA" id="ARBA00022692"/>
    </source>
</evidence>
<organism evidence="8 9">
    <name type="scientific">Edaphobacter modestus</name>
    <dbReference type="NCBI Taxonomy" id="388466"/>
    <lineage>
        <taxon>Bacteria</taxon>
        <taxon>Pseudomonadati</taxon>
        <taxon>Acidobacteriota</taxon>
        <taxon>Terriglobia</taxon>
        <taxon>Terriglobales</taxon>
        <taxon>Acidobacteriaceae</taxon>
        <taxon>Edaphobacter</taxon>
    </lineage>
</organism>
<name>A0A4Q7YYM3_9BACT</name>
<dbReference type="GO" id="GO:0006605">
    <property type="term" value="P:protein targeting"/>
    <property type="evidence" value="ECO:0007669"/>
    <property type="project" value="InterPro"/>
</dbReference>
<evidence type="ECO:0000256" key="6">
    <source>
        <dbReference type="ARBA" id="ARBA00023136"/>
    </source>
</evidence>
<proteinExistence type="inferred from homology"/>
<comment type="subcellular location">
    <subcellularLocation>
        <location evidence="1">Cell membrane</location>
        <topology evidence="1">Multi-pass membrane protein</topology>
    </subcellularLocation>
</comment>
<reference evidence="8 9" key="1">
    <citation type="submission" date="2019-02" db="EMBL/GenBank/DDBJ databases">
        <title>Genomic Encyclopedia of Archaeal and Bacterial Type Strains, Phase II (KMG-II): from individual species to whole genera.</title>
        <authorList>
            <person name="Goeker M."/>
        </authorList>
    </citation>
    <scope>NUCLEOTIDE SEQUENCE [LARGE SCALE GENOMIC DNA]</scope>
    <source>
        <strain evidence="8 9">DSM 18101</strain>
    </source>
</reference>
<keyword evidence="8" id="KW-0966">Cell projection</keyword>
<dbReference type="Proteomes" id="UP000292958">
    <property type="component" value="Unassembled WGS sequence"/>
</dbReference>
<gene>
    <name evidence="8" type="ORF">BDD14_3792</name>
</gene>
<evidence type="ECO:0000256" key="1">
    <source>
        <dbReference type="ARBA" id="ARBA00004651"/>
    </source>
</evidence>
<protein>
    <submittedName>
        <fullName evidence="8">Flagellar biosynthetic protein FliR</fullName>
    </submittedName>
</protein>
<dbReference type="OrthoDB" id="9807748at2"/>
<comment type="similarity">
    <text evidence="2">Belongs to the FliR/MopE/SpaR family.</text>
</comment>
<keyword evidence="4 7" id="KW-0812">Transmembrane</keyword>
<feature type="transmembrane region" description="Helical" evidence="7">
    <location>
        <begin position="23"/>
        <end position="45"/>
    </location>
</feature>
<keyword evidence="8" id="KW-0969">Cilium</keyword>
<dbReference type="PANTHER" id="PTHR30065">
    <property type="entry name" value="FLAGELLAR BIOSYNTHETIC PROTEIN FLIR"/>
    <property type="match status" value="1"/>
</dbReference>
<evidence type="ECO:0000256" key="3">
    <source>
        <dbReference type="ARBA" id="ARBA00022475"/>
    </source>
</evidence>
<keyword evidence="5 7" id="KW-1133">Transmembrane helix</keyword>